<organism evidence="1 2">
    <name type="scientific">Daphnia magna</name>
    <dbReference type="NCBI Taxonomy" id="35525"/>
    <lineage>
        <taxon>Eukaryota</taxon>
        <taxon>Metazoa</taxon>
        <taxon>Ecdysozoa</taxon>
        <taxon>Arthropoda</taxon>
        <taxon>Crustacea</taxon>
        <taxon>Branchiopoda</taxon>
        <taxon>Diplostraca</taxon>
        <taxon>Cladocera</taxon>
        <taxon>Anomopoda</taxon>
        <taxon>Daphniidae</taxon>
        <taxon>Daphnia</taxon>
    </lineage>
</organism>
<sequence length="67" mass="7906">MQVEVAMAPSAFVTGLQSKNQQSYQLKLFVSFESREWMYRSNCSICLKGTKPSWRARWLCFPRNNLR</sequence>
<gene>
    <name evidence="1" type="ORF">APZ42_012782</name>
</gene>
<protein>
    <submittedName>
        <fullName evidence="1">Uncharacterized protein</fullName>
    </submittedName>
</protein>
<dbReference type="Proteomes" id="UP000076858">
    <property type="component" value="Unassembled WGS sequence"/>
</dbReference>
<comment type="caution">
    <text evidence="1">The sequence shown here is derived from an EMBL/GenBank/DDBJ whole genome shotgun (WGS) entry which is preliminary data.</text>
</comment>
<keyword evidence="2" id="KW-1185">Reference proteome</keyword>
<dbReference type="AlphaFoldDB" id="A0A162RHD7"/>
<proteinExistence type="predicted"/>
<evidence type="ECO:0000313" key="1">
    <source>
        <dbReference type="EMBL" id="KZS20513.1"/>
    </source>
</evidence>
<reference evidence="1 2" key="1">
    <citation type="submission" date="2016-03" db="EMBL/GenBank/DDBJ databases">
        <title>EvidentialGene: Evidence-directed Construction of Genes on Genomes.</title>
        <authorList>
            <person name="Gilbert D.G."/>
            <person name="Choi J.-H."/>
            <person name="Mockaitis K."/>
            <person name="Colbourne J."/>
            <person name="Pfrender M."/>
        </authorList>
    </citation>
    <scope>NUCLEOTIDE SEQUENCE [LARGE SCALE GENOMIC DNA]</scope>
    <source>
        <strain evidence="1 2">Xinb3</strain>
        <tissue evidence="1">Complete organism</tissue>
    </source>
</reference>
<name>A0A162RHD7_9CRUS</name>
<accession>A0A162RHD7</accession>
<evidence type="ECO:0000313" key="2">
    <source>
        <dbReference type="Proteomes" id="UP000076858"/>
    </source>
</evidence>
<dbReference type="EMBL" id="LRGB01000184">
    <property type="protein sequence ID" value="KZS20513.1"/>
    <property type="molecule type" value="Genomic_DNA"/>
</dbReference>